<dbReference type="Gene3D" id="3.40.50.300">
    <property type="entry name" value="P-loop containing nucleotide triphosphate hydrolases"/>
    <property type="match status" value="1"/>
</dbReference>
<dbReference type="InterPro" id="IPR043964">
    <property type="entry name" value="P-loop_TraG"/>
</dbReference>
<evidence type="ECO:0000313" key="2">
    <source>
        <dbReference type="Proteomes" id="UP000215244"/>
    </source>
</evidence>
<dbReference type="Pfam" id="PF19044">
    <property type="entry name" value="P-loop_TraG"/>
    <property type="match status" value="1"/>
</dbReference>
<name>A0A223V6K1_9FLAO</name>
<keyword evidence="2" id="KW-1185">Reference proteome</keyword>
<dbReference type="OrthoDB" id="596266at2"/>
<dbReference type="InterPro" id="IPR022509">
    <property type="entry name" value="Conjugation_ATPase_TraG"/>
</dbReference>
<dbReference type="NCBIfam" id="TIGR03783">
    <property type="entry name" value="Bac_Flav_CT_G"/>
    <property type="match status" value="1"/>
</dbReference>
<dbReference type="InterPro" id="IPR053155">
    <property type="entry name" value="F-pilin_assembly_TraC"/>
</dbReference>
<reference evidence="1 2" key="1">
    <citation type="submission" date="2017-08" db="EMBL/GenBank/DDBJ databases">
        <title>The complete genome sequence of Maribacter sp. B1, isolated from deep-sea sediment.</title>
        <authorList>
            <person name="Wu Y.-H."/>
            <person name="Cheng H."/>
            <person name="Xu X.-W."/>
        </authorList>
    </citation>
    <scope>NUCLEOTIDE SEQUENCE [LARGE SCALE GENOMIC DNA]</scope>
    <source>
        <strain evidence="1 2">B1</strain>
    </source>
</reference>
<dbReference type="SUPFAM" id="SSF52540">
    <property type="entry name" value="P-loop containing nucleoside triphosphate hydrolases"/>
    <property type="match status" value="1"/>
</dbReference>
<dbReference type="PANTHER" id="PTHR38467">
    <property type="match status" value="1"/>
</dbReference>
<evidence type="ECO:0000313" key="1">
    <source>
        <dbReference type="EMBL" id="ASV30936.1"/>
    </source>
</evidence>
<organism evidence="1 2">
    <name type="scientific">Maribacter cobaltidurans</name>
    <dbReference type="NCBI Taxonomy" id="1178778"/>
    <lineage>
        <taxon>Bacteria</taxon>
        <taxon>Pseudomonadati</taxon>
        <taxon>Bacteroidota</taxon>
        <taxon>Flavobacteriia</taxon>
        <taxon>Flavobacteriales</taxon>
        <taxon>Flavobacteriaceae</taxon>
        <taxon>Maribacter</taxon>
    </lineage>
</organism>
<dbReference type="AlphaFoldDB" id="A0A223V6K1"/>
<dbReference type="EMBL" id="CP022957">
    <property type="protein sequence ID" value="ASV30936.1"/>
    <property type="molecule type" value="Genomic_DNA"/>
</dbReference>
<dbReference type="Proteomes" id="UP000215244">
    <property type="component" value="Chromosome"/>
</dbReference>
<proteinExistence type="predicted"/>
<dbReference type="KEGG" id="marb:CJ263_12325"/>
<accession>A0A223V6K1</accession>
<dbReference type="Gene3D" id="1.10.8.730">
    <property type="match status" value="1"/>
</dbReference>
<protein>
    <submittedName>
        <fullName evidence="1">Uncharacterized protein</fullName>
    </submittedName>
</protein>
<dbReference type="RefSeq" id="WP_094997550.1">
    <property type="nucleotide sequence ID" value="NZ_BMJL01000007.1"/>
</dbReference>
<dbReference type="PANTHER" id="PTHR38467:SF1">
    <property type="entry name" value="CONJUGATIVE TRANSFER: ASSEMBLY"/>
    <property type="match status" value="1"/>
</dbReference>
<gene>
    <name evidence="1" type="ORF">CJ263_12325</name>
</gene>
<dbReference type="InterPro" id="IPR027417">
    <property type="entry name" value="P-loop_NTPase"/>
</dbReference>
<sequence length="868" mass="100100">MEKRLNLLDAFPIYGYEAPILVSKERGCLSIPLQLELPETYTLDSKDYLNLNRMVSGILEILGENCLLHKQDLFFGETYSMDRQRLERDFFETEDECYFKDRPFLEHRCYLAIHKVPKNYIGRTPIGANSFLKKERRFYGQSYVPEEYLDGDTMADFEARVGAVNDLINDSGLMSSKILDSEGLFGRSGYYDSYLEAGYGEGTGRDIDFSDHGLRVGDKQGQYFTLENLDQFSKEDMAFHEYFGKYSTGDNLFPIGNLFSLGFRIPQEHIVNQYIYIPEKEKAMAKLRSKAKRLDKYARNRKGDKNSTYRDQIYEFQQHILNEHKELVYYHLNVLGISNSKKSFRSMCNSVRSAFRKLGIHAKENTVDRKNLFFGGILGNGIGLSMELFSPFSSEMAASLWYFEGGYRNRMHGPHGLRMVDRATGKPLLVSLYRDPEAKDWIFNRGMLIASGSGGGKTFFANAYLFSEYREGAEILILENGNSYDKLLDHLDGVVIENDDKNPFTFNPFMLDPGDMVEKDGQKMLTEHKLTQLIALVYLLLGRKDTTTDDGHDSAVIQTIIELLVQGYYRDQFLKDNPDNSFNTFYGYSERHLERLMDSKGIRKEVFDPNLFLLLLGKYAHDGPRAYLLNSRDKRIAQLGRERLVYFKLENLIENEQLFPILAFLMIDVFDKKLKDPKKLSLNKILVVDEAWNLFDNPIMANYFDAKSRMARKYGGQPIFISQKVSDFVKSKYIGNTIVVNSHIKVLLDLGEFGNSFGEIQRLLGLNEKQKQLILSINKDLPIGRKLREMAICWKDRVKVFGLETSLPTKCLFETNPNEKAKINRLHEKHGRVWQRTANAYKQLQNELVESGSGNLNGIDYNPKNKKR</sequence>